<feature type="domain" description="Periplasmic binding protein" evidence="4">
    <location>
        <begin position="54"/>
        <end position="317"/>
    </location>
</feature>
<reference evidence="5 8" key="3">
    <citation type="submission" date="2020-07" db="EMBL/GenBank/DDBJ databases">
        <title>Sequencing the genomes of 1000 actinobacteria strains.</title>
        <authorList>
            <person name="Klenk H.-P."/>
        </authorList>
    </citation>
    <scope>NUCLEOTIDE SEQUENCE [LARGE SCALE GENOMIC DNA]</scope>
    <source>
        <strain evidence="5 8">DSM 45278</strain>
    </source>
</reference>
<dbReference type="OrthoDB" id="9773673at2"/>
<dbReference type="GO" id="GO:0030246">
    <property type="term" value="F:carbohydrate binding"/>
    <property type="evidence" value="ECO:0007669"/>
    <property type="project" value="TreeGrafter"/>
</dbReference>
<feature type="chain" id="PRO_5044566674" evidence="3">
    <location>
        <begin position="25"/>
        <end position="381"/>
    </location>
</feature>
<sequence>MNTRRFAPRRTAAGGFAAVGAALALLVSGCGSLTTSGEDAERETHTVEEGFQVGLLLPDLHTARYEAFDRPFFEEELEKLCPNCEVSYANADGDVNEQKTQAQAMLTDGVDVLVLDAVDAAAAAGTVSEAKSQGVPVVAYDRLAEGGADMYVSFDNHRVGQVQAQSLLEALEAEETTGDGSIVVMHGSPTDPNAASFKAGALEVFEDQIKIGQEFDTPDWSPDEANSQMEAAITSLGLDEITGVYAANDGLASGVISALRSAGVSVEDLPPVTGQDAELAGIQRIIAGEQYMTVYKAIRPEARVAAAMAVGLATGEEPKLGEQTLTEVEDGSGETVDAVLLEPVAVTKENVGDTVVSDGIYTIEEICTEDYADTDFCQEAL</sequence>
<dbReference type="SUPFAM" id="SSF53822">
    <property type="entry name" value="Periplasmic binding protein-like I"/>
    <property type="match status" value="1"/>
</dbReference>
<evidence type="ECO:0000313" key="5">
    <source>
        <dbReference type="EMBL" id="NYH50566.1"/>
    </source>
</evidence>
<dbReference type="InterPro" id="IPR050555">
    <property type="entry name" value="Bact_Solute-Bind_Prot2"/>
</dbReference>
<keyword evidence="7" id="KW-1185">Reference proteome</keyword>
<proteinExistence type="predicted"/>
<evidence type="ECO:0000256" key="3">
    <source>
        <dbReference type="SAM" id="SignalP"/>
    </source>
</evidence>
<dbReference type="Proteomes" id="UP000584931">
    <property type="component" value="Unassembled WGS sequence"/>
</dbReference>
<dbReference type="EMBL" id="MCOK01000001">
    <property type="protein sequence ID" value="OOC54456.1"/>
    <property type="molecule type" value="Genomic_DNA"/>
</dbReference>
<comment type="subcellular location">
    <subcellularLocation>
        <location evidence="1">Cell envelope</location>
    </subcellularLocation>
</comment>
<dbReference type="AlphaFoldDB" id="A0A1V3C1R2"/>
<dbReference type="STRING" id="501010.NOSIN_12090"/>
<evidence type="ECO:0000313" key="7">
    <source>
        <dbReference type="Proteomes" id="UP000189004"/>
    </source>
</evidence>
<dbReference type="Proteomes" id="UP000189004">
    <property type="component" value="Unassembled WGS sequence"/>
</dbReference>
<feature type="signal peptide" evidence="3">
    <location>
        <begin position="1"/>
        <end position="24"/>
    </location>
</feature>
<reference evidence="6" key="1">
    <citation type="submission" date="2016-08" db="EMBL/GenBank/DDBJ databases">
        <authorList>
            <person name="Seilhamer J.J."/>
        </authorList>
    </citation>
    <scope>NUCLEOTIDE SEQUENCE [LARGE SCALE GENOMIC DNA]</scope>
    <source>
        <strain evidence="6">UTMC102</strain>
    </source>
</reference>
<dbReference type="PANTHER" id="PTHR30036">
    <property type="entry name" value="D-XYLOSE-BINDING PERIPLASMIC PROTEIN"/>
    <property type="match status" value="1"/>
</dbReference>
<name>A0A1V3C1R2_9ACTN</name>
<dbReference type="PANTHER" id="PTHR30036:SF1">
    <property type="entry name" value="D-XYLOSE-BINDING PERIPLASMIC PROTEIN"/>
    <property type="match status" value="1"/>
</dbReference>
<dbReference type="InterPro" id="IPR025997">
    <property type="entry name" value="SBP_2_dom"/>
</dbReference>
<dbReference type="PROSITE" id="PS51257">
    <property type="entry name" value="PROKAR_LIPOPROTEIN"/>
    <property type="match status" value="1"/>
</dbReference>
<accession>A0A1V3C1R2</accession>
<dbReference type="EMBL" id="JACCHL010000001">
    <property type="protein sequence ID" value="NYH50566.1"/>
    <property type="molecule type" value="Genomic_DNA"/>
</dbReference>
<evidence type="ECO:0000256" key="2">
    <source>
        <dbReference type="ARBA" id="ARBA00022729"/>
    </source>
</evidence>
<organism evidence="6 7">
    <name type="scientific">Nocardiopsis sinuspersici</name>
    <dbReference type="NCBI Taxonomy" id="501010"/>
    <lineage>
        <taxon>Bacteria</taxon>
        <taxon>Bacillati</taxon>
        <taxon>Actinomycetota</taxon>
        <taxon>Actinomycetes</taxon>
        <taxon>Streptosporangiales</taxon>
        <taxon>Nocardiopsidaceae</taxon>
        <taxon>Nocardiopsis</taxon>
    </lineage>
</organism>
<gene>
    <name evidence="5" type="ORF">HNR06_000155</name>
    <name evidence="6" type="ORF">NOSIN_12090</name>
</gene>
<evidence type="ECO:0000313" key="6">
    <source>
        <dbReference type="EMBL" id="OOC54456.1"/>
    </source>
</evidence>
<dbReference type="RefSeq" id="WP_077690858.1">
    <property type="nucleotide sequence ID" value="NZ_JACCHL010000001.1"/>
</dbReference>
<dbReference type="GO" id="GO:0030288">
    <property type="term" value="C:outer membrane-bounded periplasmic space"/>
    <property type="evidence" value="ECO:0007669"/>
    <property type="project" value="TreeGrafter"/>
</dbReference>
<protein>
    <submittedName>
        <fullName evidence="6">ABC transporter substrate-binding protein</fullName>
    </submittedName>
    <submittedName>
        <fullName evidence="5">D-xylose transport system substrate-binding protein</fullName>
    </submittedName>
</protein>
<evidence type="ECO:0000259" key="4">
    <source>
        <dbReference type="Pfam" id="PF13407"/>
    </source>
</evidence>
<reference evidence="7" key="2">
    <citation type="submission" date="2016-08" db="EMBL/GenBank/DDBJ databases">
        <authorList>
            <person name="Tokovenko B."/>
            <person name="Kalinowski J."/>
        </authorList>
    </citation>
    <scope>NUCLEOTIDE SEQUENCE [LARGE SCALE GENOMIC DNA]</scope>
    <source>
        <strain evidence="7">UTMC102</strain>
    </source>
</reference>
<dbReference type="Pfam" id="PF13407">
    <property type="entry name" value="Peripla_BP_4"/>
    <property type="match status" value="1"/>
</dbReference>
<evidence type="ECO:0000256" key="1">
    <source>
        <dbReference type="ARBA" id="ARBA00004196"/>
    </source>
</evidence>
<comment type="caution">
    <text evidence="6">The sequence shown here is derived from an EMBL/GenBank/DDBJ whole genome shotgun (WGS) entry which is preliminary data.</text>
</comment>
<evidence type="ECO:0000313" key="8">
    <source>
        <dbReference type="Proteomes" id="UP000584931"/>
    </source>
</evidence>
<accession>A0A7Z0BGZ1</accession>
<keyword evidence="2 3" id="KW-0732">Signal</keyword>
<dbReference type="InterPro" id="IPR028082">
    <property type="entry name" value="Peripla_BP_I"/>
</dbReference>
<dbReference type="Gene3D" id="3.40.50.2300">
    <property type="match status" value="2"/>
</dbReference>